<reference evidence="1" key="1">
    <citation type="submission" date="2020-08" db="EMBL/GenBank/DDBJ databases">
        <title>Genome public.</title>
        <authorList>
            <person name="Liu C."/>
            <person name="Sun Q."/>
        </authorList>
    </citation>
    <scope>NUCLEOTIDE SEQUENCE</scope>
    <source>
        <strain evidence="1">NSJ-40</strain>
    </source>
</reference>
<dbReference type="SUPFAM" id="SSF141694">
    <property type="entry name" value="AF2212/PG0164-like"/>
    <property type="match status" value="1"/>
</dbReference>
<dbReference type="Gene3D" id="2.40.30.100">
    <property type="entry name" value="AF2212/PG0164-like"/>
    <property type="match status" value="1"/>
</dbReference>
<evidence type="ECO:0000313" key="1">
    <source>
        <dbReference type="EMBL" id="MBC8533565.1"/>
    </source>
</evidence>
<dbReference type="InterPro" id="IPR015018">
    <property type="entry name" value="DUF1905"/>
</dbReference>
<protein>
    <submittedName>
        <fullName evidence="1">DUF1905 domain-containing protein</fullName>
    </submittedName>
</protein>
<evidence type="ECO:0000313" key="2">
    <source>
        <dbReference type="Proteomes" id="UP000651482"/>
    </source>
</evidence>
<organism evidence="1 2">
    <name type="scientific">Yeguia hominis</name>
    <dbReference type="NCBI Taxonomy" id="2763662"/>
    <lineage>
        <taxon>Bacteria</taxon>
        <taxon>Bacillati</taxon>
        <taxon>Bacillota</taxon>
        <taxon>Clostridia</taxon>
        <taxon>Eubacteriales</taxon>
        <taxon>Yeguiaceae</taxon>
        <taxon>Yeguia</taxon>
    </lineage>
</organism>
<dbReference type="RefSeq" id="WP_249319053.1">
    <property type="nucleotide sequence ID" value="NZ_JACRSN010000007.1"/>
</dbReference>
<dbReference type="Proteomes" id="UP000651482">
    <property type="component" value="Unassembled WGS sequence"/>
</dbReference>
<gene>
    <name evidence="1" type="ORF">IAG03_06005</name>
</gene>
<dbReference type="InterPro" id="IPR037079">
    <property type="entry name" value="AF2212/PG0164-like_sf"/>
</dbReference>
<keyword evidence="2" id="KW-1185">Reference proteome</keyword>
<comment type="caution">
    <text evidence="1">The sequence shown here is derived from an EMBL/GenBank/DDBJ whole genome shotgun (WGS) entry which is preliminary data.</text>
</comment>
<sequence length="108" mass="12433">MPEKRWGIVNAGGELVQGENYEFDVDIRKIPDLDGAYVEIPFDVKAAFGRRHVKVHATFDGVAYDGQIVRWGMPRPILRVRKEIRKQIRKQPGDLVHVTITARQDPRK</sequence>
<dbReference type="EMBL" id="JACRSN010000007">
    <property type="protein sequence ID" value="MBC8533565.1"/>
    <property type="molecule type" value="Genomic_DNA"/>
</dbReference>
<dbReference type="Pfam" id="PF08922">
    <property type="entry name" value="DUF1905"/>
    <property type="match status" value="1"/>
</dbReference>
<accession>A0A926DAU4</accession>
<name>A0A926DAU4_9FIRM</name>
<dbReference type="AlphaFoldDB" id="A0A926DAU4"/>
<proteinExistence type="predicted"/>